<dbReference type="PANTHER" id="PTHR24096">
    <property type="entry name" value="LONG-CHAIN-FATTY-ACID--COA LIGASE"/>
    <property type="match status" value="1"/>
</dbReference>
<evidence type="ECO:0000256" key="1">
    <source>
        <dbReference type="ARBA" id="ARBA00006432"/>
    </source>
</evidence>
<dbReference type="AlphaFoldDB" id="A0A178CYY2"/>
<dbReference type="Proteomes" id="UP000185904">
    <property type="component" value="Unassembled WGS sequence"/>
</dbReference>
<evidence type="ECO:0008006" key="6">
    <source>
        <dbReference type="Google" id="ProtNLM"/>
    </source>
</evidence>
<dbReference type="InterPro" id="IPR045851">
    <property type="entry name" value="AMP-bd_C_sf"/>
</dbReference>
<dbReference type="InterPro" id="IPR025110">
    <property type="entry name" value="AMP-bd_C"/>
</dbReference>
<comment type="similarity">
    <text evidence="1">Belongs to the ATP-dependent AMP-binding enzyme family.</text>
</comment>
<dbReference type="GO" id="GO:0016405">
    <property type="term" value="F:CoA-ligase activity"/>
    <property type="evidence" value="ECO:0007669"/>
    <property type="project" value="TreeGrafter"/>
</dbReference>
<reference evidence="4 5" key="1">
    <citation type="submission" date="2016-03" db="EMBL/GenBank/DDBJ databases">
        <title>The draft genome sequence of Fonsecaea nubica causative agent of cutaneous subcutaneous infection in human host.</title>
        <authorList>
            <person name="Costa F."/>
            <person name="Sybren D.H."/>
            <person name="Raittz R.T."/>
            <person name="Weiss V.A."/>
            <person name="Leao A.C."/>
            <person name="Gomes R."/>
            <person name="De Souza E.M."/>
            <person name="Pedrosa F.O."/>
            <person name="Steffens M.B."/>
            <person name="Bombassaro A."/>
            <person name="Tadra-Sfeir M.Z."/>
            <person name="Moreno L.F."/>
            <person name="Najafzadeh M.J."/>
            <person name="Felipe M.S."/>
            <person name="Teixeira M."/>
            <person name="Sun J."/>
            <person name="Xi L."/>
            <person name="Castro M.A."/>
            <person name="Vicente V.A."/>
        </authorList>
    </citation>
    <scope>NUCLEOTIDE SEQUENCE [LARGE SCALE GENOMIC DNA]</scope>
    <source>
        <strain evidence="4 5">CBS 269.64</strain>
    </source>
</reference>
<dbReference type="PROSITE" id="PS00455">
    <property type="entry name" value="AMP_BINDING"/>
    <property type="match status" value="1"/>
</dbReference>
<feature type="domain" description="AMP-dependent synthetase/ligase" evidence="2">
    <location>
        <begin position="30"/>
        <end position="396"/>
    </location>
</feature>
<dbReference type="SUPFAM" id="SSF56801">
    <property type="entry name" value="Acetyl-CoA synthetase-like"/>
    <property type="match status" value="1"/>
</dbReference>
<dbReference type="OrthoDB" id="6509636at2759"/>
<protein>
    <recommendedName>
        <fullName evidence="6">AMP-dependent synthetase/ligase domain-containing protein</fullName>
    </recommendedName>
</protein>
<dbReference type="InterPro" id="IPR000873">
    <property type="entry name" value="AMP-dep_synth/lig_dom"/>
</dbReference>
<dbReference type="CDD" id="cd05911">
    <property type="entry name" value="Firefly_Luc_like"/>
    <property type="match status" value="1"/>
</dbReference>
<accession>A0A178CYY2</accession>
<dbReference type="GO" id="GO:0019748">
    <property type="term" value="P:secondary metabolic process"/>
    <property type="evidence" value="ECO:0007669"/>
    <property type="project" value="TreeGrafter"/>
</dbReference>
<evidence type="ECO:0000313" key="4">
    <source>
        <dbReference type="EMBL" id="OAL34492.1"/>
    </source>
</evidence>
<dbReference type="FunFam" id="3.30.300.30:FF:000007">
    <property type="entry name" value="4-coumarate--CoA ligase 2"/>
    <property type="match status" value="1"/>
</dbReference>
<dbReference type="EMBL" id="LVCJ01000039">
    <property type="protein sequence ID" value="OAL34492.1"/>
    <property type="molecule type" value="Genomic_DNA"/>
</dbReference>
<dbReference type="RefSeq" id="XP_022499504.1">
    <property type="nucleotide sequence ID" value="XM_022644626.1"/>
</dbReference>
<sequence length="570" mass="63336">MEMDQEVFFQPTKTVDIPAKDLLSWIFDNVKYSQDEPIYIDPVDPSRSISSRQAKTLIRHLIAGFRSRKLERGDCVCIHAFNNVGSPGTNLRHLLSLIGAGFTWTGTNPGYTEYELQHHLKTSKSKLVIAQPELYDGILSAARSCNISQEDVLRFDSLSPGEGSSASWQTLLQHGEQDWIRFDDMATAQSTPACILFSSGTTGLPKAACLSHHNLVTQHTLLHEQVKRILCLPFFHAAMAIMAHITPLRSGHIAYVMARFQLEDFLRFTEQYQVTELFVVPPVIVSILQSPLAAKYSLRSLRSGMTGGAKIDLLSQQRFTALMHPDGCINPCYGMTEISCIGACHPWPAADTDGSIGYFLPNLEVKLVDDDGHEVKAYNQTGEIWIRGPTVIKGYLDNPEANSSSFSAGWFRTGDVAYCDQTTKKWYIVDRKKLQHLSLSNIYPVGREIQELIKVRGFQVAPPELEAVLMSHPLIADAAVIGVPSSDPVDGELPRAYIVRKADRQDVSETLNEDGVKQFVAARLAKYKQLGGGVVFVPALPKTASGKYLKRHLRELYKQEMASSNSTPKL</sequence>
<evidence type="ECO:0000259" key="2">
    <source>
        <dbReference type="Pfam" id="PF00501"/>
    </source>
</evidence>
<dbReference type="InterPro" id="IPR042099">
    <property type="entry name" value="ANL_N_sf"/>
</dbReference>
<dbReference type="GeneID" id="34589750"/>
<comment type="caution">
    <text evidence="4">The sequence shown here is derived from an EMBL/GenBank/DDBJ whole genome shotgun (WGS) entry which is preliminary data.</text>
</comment>
<evidence type="ECO:0000259" key="3">
    <source>
        <dbReference type="Pfam" id="PF13193"/>
    </source>
</evidence>
<dbReference type="Gene3D" id="3.40.50.12780">
    <property type="entry name" value="N-terminal domain of ligase-like"/>
    <property type="match status" value="1"/>
</dbReference>
<dbReference type="InterPro" id="IPR020845">
    <property type="entry name" value="AMP-binding_CS"/>
</dbReference>
<keyword evidence="5" id="KW-1185">Reference proteome</keyword>
<organism evidence="4 5">
    <name type="scientific">Fonsecaea nubica</name>
    <dbReference type="NCBI Taxonomy" id="856822"/>
    <lineage>
        <taxon>Eukaryota</taxon>
        <taxon>Fungi</taxon>
        <taxon>Dikarya</taxon>
        <taxon>Ascomycota</taxon>
        <taxon>Pezizomycotina</taxon>
        <taxon>Eurotiomycetes</taxon>
        <taxon>Chaetothyriomycetidae</taxon>
        <taxon>Chaetothyriales</taxon>
        <taxon>Herpotrichiellaceae</taxon>
        <taxon>Fonsecaea</taxon>
    </lineage>
</organism>
<dbReference type="Pfam" id="PF13193">
    <property type="entry name" value="AMP-binding_C"/>
    <property type="match status" value="1"/>
</dbReference>
<dbReference type="Gene3D" id="3.30.300.30">
    <property type="match status" value="1"/>
</dbReference>
<dbReference type="PANTHER" id="PTHR24096:SF265">
    <property type="entry name" value="ENZYME, PUTATIVE (AFU_ORTHOLOGUE AFUA_5G14270)-RELATED"/>
    <property type="match status" value="1"/>
</dbReference>
<gene>
    <name evidence="4" type="ORF">AYO20_06335</name>
</gene>
<evidence type="ECO:0000313" key="5">
    <source>
        <dbReference type="Proteomes" id="UP000185904"/>
    </source>
</evidence>
<dbReference type="Pfam" id="PF00501">
    <property type="entry name" value="AMP-binding"/>
    <property type="match status" value="1"/>
</dbReference>
<name>A0A178CYY2_9EURO</name>
<feature type="domain" description="AMP-binding enzyme C-terminal" evidence="3">
    <location>
        <begin position="464"/>
        <end position="547"/>
    </location>
</feature>
<proteinExistence type="inferred from homology"/>